<accession>A0A8J7Q7G0</accession>
<reference evidence="2" key="1">
    <citation type="submission" date="2021-03" db="EMBL/GenBank/DDBJ databases">
        <authorList>
            <person name="Wang G."/>
        </authorList>
    </citation>
    <scope>NUCLEOTIDE SEQUENCE</scope>
    <source>
        <strain evidence="2">KCTC 12899</strain>
    </source>
</reference>
<keyword evidence="3" id="KW-1185">Reference proteome</keyword>
<feature type="domain" description="Peptidase S9 prolyl oligopeptidase catalytic" evidence="1">
    <location>
        <begin position="116"/>
        <end position="251"/>
    </location>
</feature>
<dbReference type="InterPro" id="IPR001375">
    <property type="entry name" value="Peptidase_S9_cat"/>
</dbReference>
<protein>
    <submittedName>
        <fullName evidence="2">Prolyl oligopeptidase family serine peptidase</fullName>
    </submittedName>
</protein>
<sequence>MRTFLVLVLMQVPLILLGQTIEPEQRMVQGDHGKLFTQAYKSKDFGRDPRLLVVLHGDAPRNKPGYHYRFAERAADAHTNLVAVGLLRPGYTDPVGNRSEGKRGNAVGDNWHGGNTDTIAAVIAQLAKDYGAGRVIVAGHSGGAALSANILGRHPKLINAALLVALPADLEAWRKHMLGHTKSQIFGKPINSLSAIDLLPKVDPATQIHLIVGEKDRITPLWLSRRYHEQAVKHGKQVEMTVLPEKGHEVFLHPAVFEKLATLLAP</sequence>
<dbReference type="InterPro" id="IPR029058">
    <property type="entry name" value="AB_hydrolase_fold"/>
</dbReference>
<dbReference type="Pfam" id="PF00326">
    <property type="entry name" value="Peptidase_S9"/>
    <property type="match status" value="1"/>
</dbReference>
<name>A0A8J7Q7G0_9BACT</name>
<dbReference type="GO" id="GO:0008236">
    <property type="term" value="F:serine-type peptidase activity"/>
    <property type="evidence" value="ECO:0007669"/>
    <property type="project" value="InterPro"/>
</dbReference>
<organism evidence="2 3">
    <name type="scientific">Acanthopleuribacter pedis</name>
    <dbReference type="NCBI Taxonomy" id="442870"/>
    <lineage>
        <taxon>Bacteria</taxon>
        <taxon>Pseudomonadati</taxon>
        <taxon>Acidobacteriota</taxon>
        <taxon>Holophagae</taxon>
        <taxon>Acanthopleuribacterales</taxon>
        <taxon>Acanthopleuribacteraceae</taxon>
        <taxon>Acanthopleuribacter</taxon>
    </lineage>
</organism>
<proteinExistence type="predicted"/>
<evidence type="ECO:0000313" key="2">
    <source>
        <dbReference type="EMBL" id="MBO1318729.1"/>
    </source>
</evidence>
<dbReference type="EMBL" id="JAFREP010000007">
    <property type="protein sequence ID" value="MBO1318729.1"/>
    <property type="molecule type" value="Genomic_DNA"/>
</dbReference>
<comment type="caution">
    <text evidence="2">The sequence shown here is derived from an EMBL/GenBank/DDBJ whole genome shotgun (WGS) entry which is preliminary data.</text>
</comment>
<evidence type="ECO:0000313" key="3">
    <source>
        <dbReference type="Proteomes" id="UP000664417"/>
    </source>
</evidence>
<dbReference type="SUPFAM" id="SSF53474">
    <property type="entry name" value="alpha/beta-Hydrolases"/>
    <property type="match status" value="1"/>
</dbReference>
<gene>
    <name evidence="2" type="ORF">J3U88_09675</name>
</gene>
<dbReference type="GO" id="GO:0006508">
    <property type="term" value="P:proteolysis"/>
    <property type="evidence" value="ECO:0007669"/>
    <property type="project" value="InterPro"/>
</dbReference>
<dbReference type="AlphaFoldDB" id="A0A8J7Q7G0"/>
<evidence type="ECO:0000259" key="1">
    <source>
        <dbReference type="Pfam" id="PF00326"/>
    </source>
</evidence>
<dbReference type="RefSeq" id="WP_207858402.1">
    <property type="nucleotide sequence ID" value="NZ_JAFREP010000007.1"/>
</dbReference>
<dbReference type="Proteomes" id="UP000664417">
    <property type="component" value="Unassembled WGS sequence"/>
</dbReference>
<dbReference type="Gene3D" id="3.40.50.1820">
    <property type="entry name" value="alpha/beta hydrolase"/>
    <property type="match status" value="1"/>
</dbReference>